<evidence type="ECO:0000256" key="2">
    <source>
        <dbReference type="ARBA" id="ARBA00022884"/>
    </source>
</evidence>
<dbReference type="Proteomes" id="UP000247696">
    <property type="component" value="Chromosome"/>
</dbReference>
<feature type="region of interest" description="Disordered" evidence="6">
    <location>
        <begin position="184"/>
        <end position="211"/>
    </location>
</feature>
<dbReference type="STRING" id="1737425.GCA_900049755_00385"/>
<evidence type="ECO:0000256" key="3">
    <source>
        <dbReference type="ARBA" id="ARBA00022980"/>
    </source>
</evidence>
<evidence type="ECO:0000256" key="5">
    <source>
        <dbReference type="HAMAP-Rule" id="MF_01334"/>
    </source>
</evidence>
<dbReference type="PANTHER" id="PTHR33284">
    <property type="entry name" value="RIBOSOMAL PROTEIN L25/GLN-TRNA SYNTHETASE, ANTI-CODON-BINDING DOMAIN-CONTAINING PROTEIN"/>
    <property type="match status" value="1"/>
</dbReference>
<dbReference type="EMBL" id="CP024988">
    <property type="protein sequence ID" value="AWT25713.1"/>
    <property type="molecule type" value="Genomic_DNA"/>
</dbReference>
<dbReference type="AlphaFoldDB" id="A0A2Z3YWC5"/>
<keyword evidence="2 5" id="KW-0694">RNA-binding</keyword>
<dbReference type="Pfam" id="PF01386">
    <property type="entry name" value="Ribosomal_L25p"/>
    <property type="match status" value="1"/>
</dbReference>
<reference evidence="10" key="1">
    <citation type="submission" date="2017-11" db="EMBL/GenBank/DDBJ databases">
        <title>Otitis media/interna in a cat caused by the recently described species Corynebacterium provencense.</title>
        <authorList>
            <person name="Kittl S."/>
            <person name="Brodard I."/>
            <person name="Rychener L."/>
            <person name="Jores J."/>
            <person name="Roosje P."/>
            <person name="Gobeli Brawand S."/>
        </authorList>
    </citation>
    <scope>NUCLEOTIDE SEQUENCE [LARGE SCALE GENOMIC DNA]</scope>
    <source>
        <strain evidence="10">17KM38</strain>
    </source>
</reference>
<keyword evidence="10" id="KW-1185">Reference proteome</keyword>
<keyword evidence="1 5" id="KW-0699">rRNA-binding</keyword>
<accession>A0A2Z3YWC5</accession>
<evidence type="ECO:0000256" key="6">
    <source>
        <dbReference type="SAM" id="MobiDB-lite"/>
    </source>
</evidence>
<comment type="subunit">
    <text evidence="5">Part of the 50S ribosomal subunit; part of the 5S rRNA/L5/L18/L25 subcomplex. Contacts the 5S rRNA. Binds to the 5S rRNA independently of L5 and L18.</text>
</comment>
<dbReference type="OrthoDB" id="5242980at2"/>
<evidence type="ECO:0000313" key="9">
    <source>
        <dbReference type="EMBL" id="AWT25713.1"/>
    </source>
</evidence>
<dbReference type="RefSeq" id="WP_110481179.1">
    <property type="nucleotide sequence ID" value="NZ_CP024988.1"/>
</dbReference>
<comment type="similarity">
    <text evidence="5">Belongs to the bacterial ribosomal protein bL25 family. CTC subfamily.</text>
</comment>
<dbReference type="Pfam" id="PF14693">
    <property type="entry name" value="Ribosomal_TL5_C"/>
    <property type="match status" value="1"/>
</dbReference>
<dbReference type="NCBIfam" id="TIGR00731">
    <property type="entry name" value="bL25_bact_ctc"/>
    <property type="match status" value="1"/>
</dbReference>
<evidence type="ECO:0000259" key="7">
    <source>
        <dbReference type="Pfam" id="PF01386"/>
    </source>
</evidence>
<dbReference type="Gene3D" id="2.40.240.10">
    <property type="entry name" value="Ribosomal Protein L25, Chain P"/>
    <property type="match status" value="1"/>
</dbReference>
<comment type="function">
    <text evidence="5">This is one of the proteins that binds to the 5S RNA in the ribosome where it forms part of the central protuberance.</text>
</comment>
<feature type="domain" description="Large ribosomal subunit protein bL25 L25" evidence="7">
    <location>
        <begin position="8"/>
        <end position="94"/>
    </location>
</feature>
<feature type="region of interest" description="Disordered" evidence="6">
    <location>
        <begin position="1"/>
        <end position="20"/>
    </location>
</feature>
<dbReference type="GO" id="GO:0008097">
    <property type="term" value="F:5S rRNA binding"/>
    <property type="evidence" value="ECO:0007669"/>
    <property type="project" value="InterPro"/>
</dbReference>
<dbReference type="HAMAP" id="MF_01334">
    <property type="entry name" value="Ribosomal_bL25_CTC"/>
    <property type="match status" value="1"/>
</dbReference>
<dbReference type="InterPro" id="IPR020056">
    <property type="entry name" value="Rbsml_bL25/Gln-tRNA_synth_N"/>
</dbReference>
<dbReference type="KEGG" id="cpre:Csp1_09050"/>
<dbReference type="NCBIfam" id="NF004131">
    <property type="entry name" value="PRK05618.2-1"/>
    <property type="match status" value="1"/>
</dbReference>
<dbReference type="PANTHER" id="PTHR33284:SF1">
    <property type="entry name" value="RIBOSOMAL PROTEIN L25_GLN-TRNA SYNTHETASE, ANTI-CODON-BINDING DOMAIN-CONTAINING PROTEIN"/>
    <property type="match status" value="1"/>
</dbReference>
<name>A0A2Z3YWC5_9CORY</name>
<evidence type="ECO:0000256" key="1">
    <source>
        <dbReference type="ARBA" id="ARBA00022730"/>
    </source>
</evidence>
<dbReference type="InterPro" id="IPR020057">
    <property type="entry name" value="Ribosomal_bL25_b-dom"/>
</dbReference>
<dbReference type="InterPro" id="IPR011035">
    <property type="entry name" value="Ribosomal_bL25/Gln-tRNA_synth"/>
</dbReference>
<dbReference type="InterPro" id="IPR020930">
    <property type="entry name" value="Ribosomal_uL5_bac-type"/>
</dbReference>
<proteinExistence type="inferred from homology"/>
<gene>
    <name evidence="5 9" type="primary">rplY</name>
    <name evidence="5" type="synonym">ctc</name>
    <name evidence="9" type="ORF">Csp1_09050</name>
</gene>
<keyword evidence="3 5" id="KW-0689">Ribosomal protein</keyword>
<dbReference type="InterPro" id="IPR001021">
    <property type="entry name" value="Ribosomal_bL25_long"/>
</dbReference>
<dbReference type="InterPro" id="IPR029751">
    <property type="entry name" value="Ribosomal_L25_dom"/>
</dbReference>
<dbReference type="CDD" id="cd00495">
    <property type="entry name" value="Ribosomal_L25_TL5_CTC"/>
    <property type="match status" value="1"/>
</dbReference>
<dbReference type="SUPFAM" id="SSF50715">
    <property type="entry name" value="Ribosomal protein L25-like"/>
    <property type="match status" value="1"/>
</dbReference>
<dbReference type="InterPro" id="IPR037121">
    <property type="entry name" value="Ribosomal_bL25_C"/>
</dbReference>
<dbReference type="GO" id="GO:0003735">
    <property type="term" value="F:structural constituent of ribosome"/>
    <property type="evidence" value="ECO:0007669"/>
    <property type="project" value="InterPro"/>
</dbReference>
<protein>
    <recommendedName>
        <fullName evidence="5">Large ribosomal subunit protein bL25</fullName>
    </recommendedName>
    <alternativeName>
        <fullName evidence="5">General stress protein CTC</fullName>
    </alternativeName>
</protein>
<dbReference type="GO" id="GO:0006412">
    <property type="term" value="P:translation"/>
    <property type="evidence" value="ECO:0007669"/>
    <property type="project" value="UniProtKB-UniRule"/>
</dbReference>
<evidence type="ECO:0000256" key="4">
    <source>
        <dbReference type="ARBA" id="ARBA00023274"/>
    </source>
</evidence>
<evidence type="ECO:0000259" key="8">
    <source>
        <dbReference type="Pfam" id="PF14693"/>
    </source>
</evidence>
<keyword evidence="4 5" id="KW-0687">Ribonucleoprotein</keyword>
<sequence length="211" mass="22219">MATEITTLPAQPRNEFGKGASRRLRAAGRVPGVIYASHQEPVHVSLDRLELTAAVRRHGSNALLSVDVEGDDHLVLIKTIDQNVLTLNIDHIDLLAVNRNETVDVDVPVVLVGDATPGVEVMHDADTISVSANVLSIPEELTVSVEGREIGDQILAGDIALPEGVTLVSEADVLVVNFVAPEDNEAEADAEAGTEPAAEDAADEASAEDAE</sequence>
<dbReference type="GO" id="GO:0022625">
    <property type="term" value="C:cytosolic large ribosomal subunit"/>
    <property type="evidence" value="ECO:0007669"/>
    <property type="project" value="TreeGrafter"/>
</dbReference>
<organism evidence="9 10">
    <name type="scientific">Corynebacterium provencense</name>
    <dbReference type="NCBI Taxonomy" id="1737425"/>
    <lineage>
        <taxon>Bacteria</taxon>
        <taxon>Bacillati</taxon>
        <taxon>Actinomycetota</taxon>
        <taxon>Actinomycetes</taxon>
        <taxon>Mycobacteriales</taxon>
        <taxon>Corynebacteriaceae</taxon>
        <taxon>Corynebacterium</taxon>
    </lineage>
</organism>
<dbReference type="Gene3D" id="2.170.120.20">
    <property type="entry name" value="Ribosomal protein L25, beta domain"/>
    <property type="match status" value="1"/>
</dbReference>
<feature type="domain" description="Large ribosomal subunit protein bL25 beta" evidence="8">
    <location>
        <begin position="103"/>
        <end position="181"/>
    </location>
</feature>
<evidence type="ECO:0000313" key="10">
    <source>
        <dbReference type="Proteomes" id="UP000247696"/>
    </source>
</evidence>